<dbReference type="PANTHER" id="PTHR37468">
    <property type="entry name" value="SULFATE TRANSPORTER CYSZ"/>
    <property type="match status" value="1"/>
</dbReference>
<dbReference type="Pfam" id="PF07264">
    <property type="entry name" value="EI24"/>
    <property type="match status" value="1"/>
</dbReference>
<evidence type="ECO:0000313" key="12">
    <source>
        <dbReference type="EMBL" id="HEB96754.1"/>
    </source>
</evidence>
<keyword evidence="5" id="KW-0028">Amino-acid biosynthesis</keyword>
<keyword evidence="7 11" id="KW-1133">Transmembrane helix</keyword>
<dbReference type="InterPro" id="IPR050480">
    <property type="entry name" value="CysZ-like"/>
</dbReference>
<evidence type="ECO:0000256" key="10">
    <source>
        <dbReference type="ARBA" id="ARBA00023192"/>
    </source>
</evidence>
<evidence type="ECO:0000256" key="1">
    <source>
        <dbReference type="ARBA" id="ARBA00004141"/>
    </source>
</evidence>
<comment type="subcellular location">
    <subcellularLocation>
        <location evidence="1">Membrane</location>
        <topology evidence="1">Multi-pass membrane protein</topology>
    </subcellularLocation>
</comment>
<evidence type="ECO:0000256" key="8">
    <source>
        <dbReference type="ARBA" id="ARBA00023032"/>
    </source>
</evidence>
<name>A0A831W3M3_9GAMM</name>
<sequence>DGSIAAEILPALLMELRKLFYFLLRAIPLLILFLIPVVNVAAPFLWFAFSAWFLTIEYMDYPMGNHGLRLRQQFAELRRARLTALGFGSALMLLMMVPVLNFAAMPAAVAGATALWCGRRG</sequence>
<keyword evidence="4" id="KW-0997">Cell inner membrane</keyword>
<keyword evidence="6 11" id="KW-0812">Transmembrane</keyword>
<keyword evidence="2" id="KW-0813">Transport</keyword>
<reference evidence="12" key="1">
    <citation type="journal article" date="2020" name="mSystems">
        <title>Genome- and Community-Level Interaction Insights into Carbon Utilization and Element Cycling Functions of Hydrothermarchaeota in Hydrothermal Sediment.</title>
        <authorList>
            <person name="Zhou Z."/>
            <person name="Liu Y."/>
            <person name="Xu W."/>
            <person name="Pan J."/>
            <person name="Luo Z.H."/>
            <person name="Li M."/>
        </authorList>
    </citation>
    <scope>NUCLEOTIDE SEQUENCE [LARGE SCALE GENOMIC DNA]</scope>
    <source>
        <strain evidence="12">HyVt-443</strain>
    </source>
</reference>
<feature type="transmembrane region" description="Helical" evidence="11">
    <location>
        <begin position="19"/>
        <end position="38"/>
    </location>
</feature>
<dbReference type="GO" id="GO:0005886">
    <property type="term" value="C:plasma membrane"/>
    <property type="evidence" value="ECO:0007669"/>
    <property type="project" value="TreeGrafter"/>
</dbReference>
<dbReference type="GO" id="GO:0019344">
    <property type="term" value="P:cysteine biosynthetic process"/>
    <property type="evidence" value="ECO:0007669"/>
    <property type="project" value="UniProtKB-KW"/>
</dbReference>
<protein>
    <submittedName>
        <fullName evidence="12">Sulfate transporter CysZ</fullName>
    </submittedName>
</protein>
<feature type="non-terminal residue" evidence="12">
    <location>
        <position position="1"/>
    </location>
</feature>
<evidence type="ECO:0000256" key="11">
    <source>
        <dbReference type="SAM" id="Phobius"/>
    </source>
</evidence>
<evidence type="ECO:0000256" key="4">
    <source>
        <dbReference type="ARBA" id="ARBA00022519"/>
    </source>
</evidence>
<keyword evidence="10" id="KW-0198">Cysteine biosynthesis</keyword>
<dbReference type="PANTHER" id="PTHR37468:SF1">
    <property type="entry name" value="SULFATE TRANSPORTER CYSZ"/>
    <property type="match status" value="1"/>
</dbReference>
<evidence type="ECO:0000256" key="6">
    <source>
        <dbReference type="ARBA" id="ARBA00022692"/>
    </source>
</evidence>
<accession>A0A831W3M3</accession>
<dbReference type="GO" id="GO:0009675">
    <property type="term" value="F:high-affinity sulfate:proton symporter activity"/>
    <property type="evidence" value="ECO:0007669"/>
    <property type="project" value="TreeGrafter"/>
</dbReference>
<dbReference type="GO" id="GO:0000103">
    <property type="term" value="P:sulfate assimilation"/>
    <property type="evidence" value="ECO:0007669"/>
    <property type="project" value="TreeGrafter"/>
</dbReference>
<evidence type="ECO:0000256" key="7">
    <source>
        <dbReference type="ARBA" id="ARBA00022989"/>
    </source>
</evidence>
<dbReference type="Proteomes" id="UP000886251">
    <property type="component" value="Unassembled WGS sequence"/>
</dbReference>
<evidence type="ECO:0000256" key="5">
    <source>
        <dbReference type="ARBA" id="ARBA00022605"/>
    </source>
</evidence>
<keyword evidence="9 11" id="KW-0472">Membrane</keyword>
<evidence type="ECO:0000256" key="2">
    <source>
        <dbReference type="ARBA" id="ARBA00022448"/>
    </source>
</evidence>
<keyword evidence="3" id="KW-1003">Cell membrane</keyword>
<comment type="caution">
    <text evidence="12">The sequence shown here is derived from an EMBL/GenBank/DDBJ whole genome shotgun (WGS) entry which is preliminary data.</text>
</comment>
<keyword evidence="8" id="KW-0764">Sulfate transport</keyword>
<organism evidence="12">
    <name type="scientific">Sedimenticola thiotaurini</name>
    <dbReference type="NCBI Taxonomy" id="1543721"/>
    <lineage>
        <taxon>Bacteria</taxon>
        <taxon>Pseudomonadati</taxon>
        <taxon>Pseudomonadota</taxon>
        <taxon>Gammaproteobacteria</taxon>
        <taxon>Chromatiales</taxon>
        <taxon>Sedimenticolaceae</taxon>
        <taxon>Sedimenticola</taxon>
    </lineage>
</organism>
<dbReference type="EMBL" id="DRKP01000113">
    <property type="protein sequence ID" value="HEB96754.1"/>
    <property type="molecule type" value="Genomic_DNA"/>
</dbReference>
<evidence type="ECO:0000256" key="9">
    <source>
        <dbReference type="ARBA" id="ARBA00023136"/>
    </source>
</evidence>
<gene>
    <name evidence="12" type="ORF">ENI96_10040</name>
</gene>
<dbReference type="InterPro" id="IPR059112">
    <property type="entry name" value="CysZ/EI24"/>
</dbReference>
<evidence type="ECO:0000256" key="3">
    <source>
        <dbReference type="ARBA" id="ARBA00022475"/>
    </source>
</evidence>
<dbReference type="AlphaFoldDB" id="A0A831W3M3"/>
<proteinExistence type="predicted"/>